<dbReference type="GO" id="GO:0007018">
    <property type="term" value="P:microtubule-based movement"/>
    <property type="evidence" value="ECO:0007669"/>
    <property type="project" value="InterPro"/>
</dbReference>
<dbReference type="InterPro" id="IPR027417">
    <property type="entry name" value="P-loop_NTPase"/>
</dbReference>
<dbReference type="Proteomes" id="UP000030673">
    <property type="component" value="Unassembled WGS sequence"/>
</dbReference>
<dbReference type="GO" id="GO:0005524">
    <property type="term" value="F:ATP binding"/>
    <property type="evidence" value="ECO:0007669"/>
    <property type="project" value="UniProtKB-UniRule"/>
</dbReference>
<evidence type="ECO:0000256" key="3">
    <source>
        <dbReference type="PROSITE-ProRule" id="PRU00283"/>
    </source>
</evidence>
<sequence length="1123" mass="130031">MHRPICNKVQLNNNDESNKVNDICIYNRDFPPNINKNNMMINNNNNIKKKNNNFLCAQNKKGDKNIIWIRNKERKSIIKKKKISNDTTKYINNNIKKKSISCTEKASCVIKHNSFINKTKNFGRLIKEYNPLKSSKNITNIPHMRKTKNLNDPFFLNNYYYNKEENNPIIICSDEKERKTKIYSTNHHTNNILNYNDHTLKLICNITENNKAILHSNKSNLQKNNILMPSYMQKKGTHIRETIKNVYPNINGEPSTSVENITNGEHFINGQYDALKNMSLNNYDHQHNNIMNNISNKNKLFVLNNNNNNNNQDVIENMNEYPITSKNIYDSIYIPQINIKNIINSEEINNNNNNINDNNNHNYTNIHNNNNNMNSNPTSSVTSKKNENNNLINTLNAYSNVKVAVRIKPIGESEENIVSIFNKNYVLIEKENEKECYLLSQKKKQSTYVFDSVFDVNATQEEVFFQTAKPLIPHVFKGINCTVFAYGATGSGKTYTMLDDKNQNGIVQLSLLELFTIINEKKCRNIKVLMSFLEVYNETIRDLLGKEKNKTLEVQEDVAEVKVSNLCEIEVNNYEQAMLLINEGVKNRKMSPTRANKVSSRSHAILQIYVYNEILDDNMNTISYKAKLCFVDLAGSERASATSNKGERFKEGSYINQSLLALANCINSLASNRNISKVRVKYRDSKLTHLLKNSLEGNCLVVMIANINPSRTSFQESNNTLKYAFRARNIKLCATVQTNDNKESDIEKILKKNENLQKEYDTLLGKYTNLKEFFFIINVINQLYKKQISCYKLIENISDNMSSMELKQDITMYDQLVKMKSDEYRKKVDSLKDLYQEEKQFLNNLFDTFLEKNLNYVINSKDVNDNNKSLLEEMIFFKHNENKVNENFLVNEKVVDKNNVGLSAEGKSESHNKNNKDDIEDNDKDTIKDIHNNNNSSDNNDDEYQSANSPVESDIVKKEKKKKIPINMETKKKRTMNGTKDPIHKTPYDINIVGILNKEDVSNKSNDYNTNKNIEKNNYEKKGEYNPFHNNLTDMQNSILYNIINNNVENSPHSPRMKKNVAKMLLKGNLNTANFILDDDTIKNMNSNKISDKHNMKSNNILNNENGKINDKKNKMNDSIYNY</sequence>
<dbReference type="GO" id="GO:0007052">
    <property type="term" value="P:mitotic spindle organization"/>
    <property type="evidence" value="ECO:0007669"/>
    <property type="project" value="TreeGrafter"/>
</dbReference>
<dbReference type="GO" id="GO:0051231">
    <property type="term" value="P:spindle elongation"/>
    <property type="evidence" value="ECO:0007669"/>
    <property type="project" value="TreeGrafter"/>
</dbReference>
<dbReference type="CDD" id="cd00106">
    <property type="entry name" value="KISc"/>
    <property type="match status" value="1"/>
</dbReference>
<proteinExistence type="inferred from homology"/>
<accession>W7K061</accession>
<evidence type="ECO:0000256" key="2">
    <source>
        <dbReference type="ARBA" id="ARBA00022840"/>
    </source>
</evidence>
<keyword evidence="1 3" id="KW-0547">Nucleotide-binding</keyword>
<dbReference type="GO" id="GO:0003777">
    <property type="term" value="F:microtubule motor activity"/>
    <property type="evidence" value="ECO:0007669"/>
    <property type="project" value="InterPro"/>
</dbReference>
<keyword evidence="4" id="KW-0175">Coiled coil</keyword>
<reference evidence="7 8" key="1">
    <citation type="submission" date="2013-02" db="EMBL/GenBank/DDBJ databases">
        <title>The Genome Sequence of Plasmodium falciparum NF54.</title>
        <authorList>
            <consortium name="The Broad Institute Genome Sequencing Platform"/>
            <consortium name="The Broad Institute Genome Sequencing Center for Infectious Disease"/>
            <person name="Neafsey D."/>
            <person name="Cheeseman I."/>
            <person name="Volkman S."/>
            <person name="Adams J."/>
            <person name="Walker B."/>
            <person name="Young S.K."/>
            <person name="Zeng Q."/>
            <person name="Gargeya S."/>
            <person name="Fitzgerald M."/>
            <person name="Haas B."/>
            <person name="Abouelleil A."/>
            <person name="Alvarado L."/>
            <person name="Arachchi H.M."/>
            <person name="Berlin A.M."/>
            <person name="Chapman S.B."/>
            <person name="Dewar J."/>
            <person name="Goldberg J."/>
            <person name="Griggs A."/>
            <person name="Gujja S."/>
            <person name="Hansen M."/>
            <person name="Howarth C."/>
            <person name="Imamovic A."/>
            <person name="Larimer J."/>
            <person name="McCowan C."/>
            <person name="Murphy C."/>
            <person name="Neiman D."/>
            <person name="Pearson M."/>
            <person name="Priest M."/>
            <person name="Roberts A."/>
            <person name="Saif S."/>
            <person name="Shea T."/>
            <person name="Sisk P."/>
            <person name="Sykes S."/>
            <person name="Wortman J."/>
            <person name="Nusbaum C."/>
            <person name="Birren B."/>
        </authorList>
    </citation>
    <scope>NUCLEOTIDE SEQUENCE [LARGE SCALE GENOMIC DNA]</scope>
    <source>
        <strain evidence="7 8">NF54</strain>
    </source>
</reference>
<evidence type="ECO:0000256" key="4">
    <source>
        <dbReference type="SAM" id="Coils"/>
    </source>
</evidence>
<keyword evidence="3" id="KW-0505">Motor protein</keyword>
<feature type="compositionally biased region" description="Basic and acidic residues" evidence="5">
    <location>
        <begin position="906"/>
        <end position="917"/>
    </location>
</feature>
<dbReference type="PRINTS" id="PR00380">
    <property type="entry name" value="KINESINHEAVY"/>
</dbReference>
<dbReference type="EMBL" id="KE123733">
    <property type="protein sequence ID" value="EWC90643.1"/>
    <property type="molecule type" value="Genomic_DNA"/>
</dbReference>
<dbReference type="Pfam" id="PF00225">
    <property type="entry name" value="Kinesin"/>
    <property type="match status" value="1"/>
</dbReference>
<feature type="region of interest" description="Disordered" evidence="5">
    <location>
        <begin position="903"/>
        <end position="963"/>
    </location>
</feature>
<feature type="binding site" evidence="3">
    <location>
        <begin position="487"/>
        <end position="494"/>
    </location>
    <ligand>
        <name>ATP</name>
        <dbReference type="ChEBI" id="CHEBI:30616"/>
    </ligand>
</feature>
<evidence type="ECO:0000313" key="8">
    <source>
        <dbReference type="Proteomes" id="UP000030673"/>
    </source>
</evidence>
<name>W7K061_PLAFO</name>
<dbReference type="OMA" id="KGTHIRE"/>
<dbReference type="InterPro" id="IPR036961">
    <property type="entry name" value="Kinesin_motor_dom_sf"/>
</dbReference>
<dbReference type="PANTHER" id="PTHR47969">
    <property type="entry name" value="CHROMOSOME-ASSOCIATED KINESIN KIF4A-RELATED"/>
    <property type="match status" value="1"/>
</dbReference>
<evidence type="ECO:0000256" key="1">
    <source>
        <dbReference type="ARBA" id="ARBA00022741"/>
    </source>
</evidence>
<keyword evidence="2 3" id="KW-0067">ATP-binding</keyword>
<feature type="region of interest" description="Disordered" evidence="5">
    <location>
        <begin position="1089"/>
        <end position="1123"/>
    </location>
</feature>
<dbReference type="AlphaFoldDB" id="W7K061"/>
<feature type="coiled-coil region" evidence="4">
    <location>
        <begin position="739"/>
        <end position="766"/>
    </location>
</feature>
<protein>
    <recommendedName>
        <fullName evidence="6">Kinesin motor domain-containing protein</fullName>
    </recommendedName>
</protein>
<organism evidence="7 8">
    <name type="scientific">Plasmodium falciparum (isolate NF54)</name>
    <dbReference type="NCBI Taxonomy" id="5843"/>
    <lineage>
        <taxon>Eukaryota</taxon>
        <taxon>Sar</taxon>
        <taxon>Alveolata</taxon>
        <taxon>Apicomplexa</taxon>
        <taxon>Aconoidasida</taxon>
        <taxon>Haemosporida</taxon>
        <taxon>Plasmodiidae</taxon>
        <taxon>Plasmodium</taxon>
        <taxon>Plasmodium (Laverania)</taxon>
    </lineage>
</organism>
<dbReference type="GO" id="GO:0008017">
    <property type="term" value="F:microtubule binding"/>
    <property type="evidence" value="ECO:0007669"/>
    <property type="project" value="InterPro"/>
</dbReference>
<dbReference type="Gene3D" id="3.40.850.10">
    <property type="entry name" value="Kinesin motor domain"/>
    <property type="match status" value="1"/>
</dbReference>
<dbReference type="InterPro" id="IPR001752">
    <property type="entry name" value="Kinesin_motor_dom"/>
</dbReference>
<dbReference type="PANTHER" id="PTHR47969:SF29">
    <property type="entry name" value="KINESIN-LIKE PROTEIN"/>
    <property type="match status" value="1"/>
</dbReference>
<gene>
    <name evidence="7" type="ORF">PFNF54_00542</name>
</gene>
<feature type="domain" description="Kinesin motor" evidence="6">
    <location>
        <begin position="400"/>
        <end position="730"/>
    </location>
</feature>
<dbReference type="FunFam" id="3.40.850.10:FF:000112">
    <property type="entry name" value="Kinesin-8, putative"/>
    <property type="match status" value="1"/>
</dbReference>
<dbReference type="GO" id="GO:0005875">
    <property type="term" value="C:microtubule associated complex"/>
    <property type="evidence" value="ECO:0007669"/>
    <property type="project" value="TreeGrafter"/>
</dbReference>
<dbReference type="SUPFAM" id="SSF52540">
    <property type="entry name" value="P-loop containing nucleoside triphosphate hydrolases"/>
    <property type="match status" value="1"/>
</dbReference>
<dbReference type="PROSITE" id="PS00411">
    <property type="entry name" value="KINESIN_MOTOR_1"/>
    <property type="match status" value="1"/>
</dbReference>
<dbReference type="InterPro" id="IPR019821">
    <property type="entry name" value="Kinesin_motor_CS"/>
</dbReference>
<evidence type="ECO:0000259" key="6">
    <source>
        <dbReference type="PROSITE" id="PS50067"/>
    </source>
</evidence>
<dbReference type="InterPro" id="IPR027640">
    <property type="entry name" value="Kinesin-like_fam"/>
</dbReference>
<dbReference type="SMART" id="SM00129">
    <property type="entry name" value="KISc"/>
    <property type="match status" value="1"/>
</dbReference>
<evidence type="ECO:0000313" key="7">
    <source>
        <dbReference type="EMBL" id="EWC90643.1"/>
    </source>
</evidence>
<evidence type="ECO:0000256" key="5">
    <source>
        <dbReference type="SAM" id="MobiDB-lite"/>
    </source>
</evidence>
<comment type="similarity">
    <text evidence="3">Belongs to the TRAFAC class myosin-kinesin ATPase superfamily. Kinesin family.</text>
</comment>
<keyword evidence="8" id="KW-1185">Reference proteome</keyword>
<dbReference type="PROSITE" id="PS50067">
    <property type="entry name" value="KINESIN_MOTOR_2"/>
    <property type="match status" value="1"/>
</dbReference>